<feature type="domain" description="CENP-V/GFA" evidence="5">
    <location>
        <begin position="6"/>
        <end position="127"/>
    </location>
</feature>
<dbReference type="EMBL" id="MU157841">
    <property type="protein sequence ID" value="KAF9530314.1"/>
    <property type="molecule type" value="Genomic_DNA"/>
</dbReference>
<evidence type="ECO:0000256" key="1">
    <source>
        <dbReference type="ARBA" id="ARBA00005495"/>
    </source>
</evidence>
<evidence type="ECO:0000256" key="4">
    <source>
        <dbReference type="ARBA" id="ARBA00023239"/>
    </source>
</evidence>
<dbReference type="AlphaFoldDB" id="A0A9P6JS05"/>
<dbReference type="Pfam" id="PF04828">
    <property type="entry name" value="GFA"/>
    <property type="match status" value="1"/>
</dbReference>
<dbReference type="Proteomes" id="UP000807306">
    <property type="component" value="Unassembled WGS sequence"/>
</dbReference>
<reference evidence="6" key="1">
    <citation type="submission" date="2020-11" db="EMBL/GenBank/DDBJ databases">
        <authorList>
            <consortium name="DOE Joint Genome Institute"/>
            <person name="Ahrendt S."/>
            <person name="Riley R."/>
            <person name="Andreopoulos W."/>
            <person name="Labutti K."/>
            <person name="Pangilinan J."/>
            <person name="Ruiz-Duenas F.J."/>
            <person name="Barrasa J.M."/>
            <person name="Sanchez-Garcia M."/>
            <person name="Camarero S."/>
            <person name="Miyauchi S."/>
            <person name="Serrano A."/>
            <person name="Linde D."/>
            <person name="Babiker R."/>
            <person name="Drula E."/>
            <person name="Ayuso-Fernandez I."/>
            <person name="Pacheco R."/>
            <person name="Padilla G."/>
            <person name="Ferreira P."/>
            <person name="Barriuso J."/>
            <person name="Kellner H."/>
            <person name="Castanera R."/>
            <person name="Alfaro M."/>
            <person name="Ramirez L."/>
            <person name="Pisabarro A.G."/>
            <person name="Kuo A."/>
            <person name="Tritt A."/>
            <person name="Lipzen A."/>
            <person name="He G."/>
            <person name="Yan M."/>
            <person name="Ng V."/>
            <person name="Cullen D."/>
            <person name="Martin F."/>
            <person name="Rosso M.-N."/>
            <person name="Henrissat B."/>
            <person name="Hibbett D."/>
            <person name="Martinez A.T."/>
            <person name="Grigoriev I.V."/>
        </authorList>
    </citation>
    <scope>NUCLEOTIDE SEQUENCE</scope>
    <source>
        <strain evidence="6">CBS 506.95</strain>
    </source>
</reference>
<keyword evidence="4" id="KW-0456">Lyase</keyword>
<dbReference type="Gene3D" id="3.90.1590.10">
    <property type="entry name" value="glutathione-dependent formaldehyde- activating enzyme (gfa)"/>
    <property type="match status" value="2"/>
</dbReference>
<name>A0A9P6JS05_9AGAR</name>
<organism evidence="6 7">
    <name type="scientific">Crepidotus variabilis</name>
    <dbReference type="NCBI Taxonomy" id="179855"/>
    <lineage>
        <taxon>Eukaryota</taxon>
        <taxon>Fungi</taxon>
        <taxon>Dikarya</taxon>
        <taxon>Basidiomycota</taxon>
        <taxon>Agaricomycotina</taxon>
        <taxon>Agaricomycetes</taxon>
        <taxon>Agaricomycetidae</taxon>
        <taxon>Agaricales</taxon>
        <taxon>Agaricineae</taxon>
        <taxon>Crepidotaceae</taxon>
        <taxon>Crepidotus</taxon>
    </lineage>
</organism>
<dbReference type="GO" id="GO:0046872">
    <property type="term" value="F:metal ion binding"/>
    <property type="evidence" value="ECO:0007669"/>
    <property type="project" value="UniProtKB-KW"/>
</dbReference>
<comment type="similarity">
    <text evidence="1">Belongs to the Gfa family.</text>
</comment>
<evidence type="ECO:0000256" key="3">
    <source>
        <dbReference type="ARBA" id="ARBA00022833"/>
    </source>
</evidence>
<evidence type="ECO:0000313" key="7">
    <source>
        <dbReference type="Proteomes" id="UP000807306"/>
    </source>
</evidence>
<dbReference type="InterPro" id="IPR011057">
    <property type="entry name" value="Mss4-like_sf"/>
</dbReference>
<keyword evidence="3" id="KW-0862">Zinc</keyword>
<keyword evidence="2" id="KW-0479">Metal-binding</keyword>
<comment type="caution">
    <text evidence="6">The sequence shown here is derived from an EMBL/GenBank/DDBJ whole genome shotgun (WGS) entry which is preliminary data.</text>
</comment>
<dbReference type="PANTHER" id="PTHR33337:SF31">
    <property type="entry name" value="DUF636 DOMAIN PROTEIN (AFU_ORTHOLOGUE AFUA_2G12650)"/>
    <property type="match status" value="1"/>
</dbReference>
<evidence type="ECO:0000313" key="6">
    <source>
        <dbReference type="EMBL" id="KAF9530314.1"/>
    </source>
</evidence>
<proteinExistence type="inferred from homology"/>
<dbReference type="OrthoDB" id="5422068at2759"/>
<evidence type="ECO:0000256" key="2">
    <source>
        <dbReference type="ARBA" id="ARBA00022723"/>
    </source>
</evidence>
<dbReference type="PROSITE" id="PS51891">
    <property type="entry name" value="CENP_V_GFA"/>
    <property type="match status" value="1"/>
</dbReference>
<keyword evidence="7" id="KW-1185">Reference proteome</keyword>
<accession>A0A9P6JS05</accession>
<dbReference type="SUPFAM" id="SSF51316">
    <property type="entry name" value="Mss4-like"/>
    <property type="match status" value="2"/>
</dbReference>
<dbReference type="PANTHER" id="PTHR33337">
    <property type="entry name" value="GFA DOMAIN-CONTAINING PROTEIN"/>
    <property type="match status" value="1"/>
</dbReference>
<gene>
    <name evidence="6" type="ORF">CPB83DRAFT_194319</name>
</gene>
<protein>
    <recommendedName>
        <fullName evidence="5">CENP-V/GFA domain-containing protein</fullName>
    </recommendedName>
</protein>
<dbReference type="InterPro" id="IPR006913">
    <property type="entry name" value="CENP-V/GFA"/>
</dbReference>
<dbReference type="GO" id="GO:0016846">
    <property type="term" value="F:carbon-sulfur lyase activity"/>
    <property type="evidence" value="ECO:0007669"/>
    <property type="project" value="InterPro"/>
</dbReference>
<evidence type="ECO:0000259" key="5">
    <source>
        <dbReference type="PROSITE" id="PS51891"/>
    </source>
</evidence>
<sequence>MSTITIKAECHCKSNAFDVCFLASSLPISAPMCHCNACRHSTGQIFTQCLPIQSAPLTPNDTGNFADLQYLQQYQTTSASSNWFCKKCNAFFFATFQDSSGLLKWSVFPGILEKIEGLFTTAHHEFVEETCDGGKADHYRRPHGVEVLHYQTTSTDGSVLPMNWTNEHVSDVFIQPLADDATFNAYCHCGSIQLTIGRPLKHVQPNDGPFAVKPNPVSIQPQHGLRYQAAHCFCTSCRVTSGSTITSWGFAAANHVIDRKTSKPALAFNPEGSPFFVKNIEGTNQYESSPNKFRESCAKCGAHVFFWDATRPVGFIDVAPGLFDQDAEGSRVERYFAWTRTLFDDDALDRKVVKDLRDGMQEYYGVPSGIWPEI</sequence>